<accession>A0A241XSE8</accession>
<dbReference type="EMBL" id="NFFZ01000004">
    <property type="protein sequence ID" value="OTI63423.1"/>
    <property type="molecule type" value="Genomic_DNA"/>
</dbReference>
<sequence>MFDWNPAERCRLPPVLQDLPAGVPSPVKISPWKESAIKVVALMRRQGFVTAKQITSHGMGMTAWTQPKGMKQAWLRKGAARGQWVETEHMPPFDIQHPELYQMALKALDEEAENQFSLV</sequence>
<dbReference type="Proteomes" id="UP000194857">
    <property type="component" value="Unassembled WGS sequence"/>
</dbReference>
<reference evidence="1 2" key="1">
    <citation type="submission" date="2017-05" db="EMBL/GenBank/DDBJ databases">
        <authorList>
            <person name="Song R."/>
            <person name="Chenine A.L."/>
            <person name="Ruprecht R.M."/>
        </authorList>
    </citation>
    <scope>NUCLEOTIDE SEQUENCE [LARGE SCALE GENOMIC DNA]</scope>
    <source>
        <strain evidence="1 2">S567_C10_BS</strain>
    </source>
</reference>
<comment type="caution">
    <text evidence="1">The sequence shown here is derived from an EMBL/GenBank/DDBJ whole genome shotgun (WGS) entry which is preliminary data.</text>
</comment>
<gene>
    <name evidence="1" type="ORF">CAZ10_09785</name>
</gene>
<proteinExistence type="predicted"/>
<organism evidence="1 2">
    <name type="scientific">Pseudomonas aeruginosa</name>
    <dbReference type="NCBI Taxonomy" id="287"/>
    <lineage>
        <taxon>Bacteria</taxon>
        <taxon>Pseudomonadati</taxon>
        <taxon>Pseudomonadota</taxon>
        <taxon>Gammaproteobacteria</taxon>
        <taxon>Pseudomonadales</taxon>
        <taxon>Pseudomonadaceae</taxon>
        <taxon>Pseudomonas</taxon>
    </lineage>
</organism>
<dbReference type="AlphaFoldDB" id="A0A241XSE8"/>
<name>A0A241XSE8_PSEAI</name>
<protein>
    <submittedName>
        <fullName evidence="1">Uncharacterized protein</fullName>
    </submittedName>
</protein>
<evidence type="ECO:0000313" key="1">
    <source>
        <dbReference type="EMBL" id="OTI63423.1"/>
    </source>
</evidence>
<evidence type="ECO:0000313" key="2">
    <source>
        <dbReference type="Proteomes" id="UP000194857"/>
    </source>
</evidence>